<evidence type="ECO:0000313" key="2">
    <source>
        <dbReference type="EMBL" id="RMI04866.1"/>
    </source>
</evidence>
<gene>
    <name evidence="2" type="ORF">EBM89_17360</name>
</gene>
<dbReference type="OrthoDB" id="3189065at2"/>
<feature type="domain" description="Amidohydrolase-related" evidence="1">
    <location>
        <begin position="49"/>
        <end position="396"/>
    </location>
</feature>
<dbReference type="InterPro" id="IPR006680">
    <property type="entry name" value="Amidohydro-rel"/>
</dbReference>
<dbReference type="InterPro" id="IPR032466">
    <property type="entry name" value="Metal_Hydrolase"/>
</dbReference>
<sequence length="402" mass="42787">MSTTTTEHVLDGLPLWDGEREVGPARLVWSGDRILAVEEAPARRTDLSVVPGLVDTHVHLGYPAGEPAKDASTWPLITPPEERSLHVAANALRCARGGVTTLRDLAADSIQLAVGRAFETGVLVGPRLLSHGQVGMTAGHGDLFVPPHYAHRPPTADTPDECRKLVRTWARSGAAGVKVYTSGGVLSMGDKVGWRNQTREEIRTTVDEAHALGMLVAAHTHTADGLDIALEEGVDSIEHGTAILERHLAALVERNLPVAPTLLINDIIAEGRRPVSAEAQEKARDVVALRDAGFARAAEAGVRFVLGTDASGQFVGFGDQMEEVRTMAAMFGWTAERTLAAATSDAADAIRLGDVTGRLRPGLGSDFVVLRGRPWEDVDALRTENIVAVVSRGRVVAGTLPD</sequence>
<comment type="caution">
    <text evidence="2">The sequence shown here is derived from an EMBL/GenBank/DDBJ whole genome shotgun (WGS) entry which is preliminary data.</text>
</comment>
<dbReference type="AlphaFoldDB" id="A0A3M2IYH1"/>
<keyword evidence="2" id="KW-0378">Hydrolase</keyword>
<dbReference type="Gene3D" id="3.20.20.140">
    <property type="entry name" value="Metal-dependent hydrolases"/>
    <property type="match status" value="1"/>
</dbReference>
<reference evidence="2 3" key="1">
    <citation type="submission" date="2018-10" db="EMBL/GenBank/DDBJ databases">
        <title>Isolation, diversity and antifungal activity of actinobacteria from wheat.</title>
        <authorList>
            <person name="Han C."/>
        </authorList>
    </citation>
    <scope>NUCLEOTIDE SEQUENCE [LARGE SCALE GENOMIC DNA]</scope>
    <source>
        <strain evidence="2 3">NEAU-YY56</strain>
    </source>
</reference>
<dbReference type="InterPro" id="IPR051781">
    <property type="entry name" value="Metallo-dep_Hydrolase"/>
</dbReference>
<dbReference type="RefSeq" id="WP_122150897.1">
    <property type="nucleotide sequence ID" value="NZ_RFFI01000125.1"/>
</dbReference>
<dbReference type="InterPro" id="IPR011059">
    <property type="entry name" value="Metal-dep_hydrolase_composite"/>
</dbReference>
<dbReference type="PANTHER" id="PTHR43135">
    <property type="entry name" value="ALPHA-D-RIBOSE 1-METHYLPHOSPHONATE 5-TRIPHOSPHATE DIPHOSPHATASE"/>
    <property type="match status" value="1"/>
</dbReference>
<dbReference type="Proteomes" id="UP000269289">
    <property type="component" value="Unassembled WGS sequence"/>
</dbReference>
<dbReference type="GO" id="GO:0016810">
    <property type="term" value="F:hydrolase activity, acting on carbon-nitrogen (but not peptide) bonds"/>
    <property type="evidence" value="ECO:0007669"/>
    <property type="project" value="InterPro"/>
</dbReference>
<proteinExistence type="predicted"/>
<dbReference type="Pfam" id="PF01979">
    <property type="entry name" value="Amidohydro_1"/>
    <property type="match status" value="1"/>
</dbReference>
<evidence type="ECO:0000313" key="3">
    <source>
        <dbReference type="Proteomes" id="UP000269289"/>
    </source>
</evidence>
<dbReference type="PANTHER" id="PTHR43135:SF3">
    <property type="entry name" value="ALPHA-D-RIBOSE 1-METHYLPHOSPHONATE 5-TRIPHOSPHATE DIPHOSPHATASE"/>
    <property type="match status" value="1"/>
</dbReference>
<dbReference type="EMBL" id="RFFI01000125">
    <property type="protein sequence ID" value="RMI04866.1"/>
    <property type="molecule type" value="Genomic_DNA"/>
</dbReference>
<organism evidence="2 3">
    <name type="scientific">Cellulomonas triticagri</name>
    <dbReference type="NCBI Taxonomy" id="2483352"/>
    <lineage>
        <taxon>Bacteria</taxon>
        <taxon>Bacillati</taxon>
        <taxon>Actinomycetota</taxon>
        <taxon>Actinomycetes</taxon>
        <taxon>Micrococcales</taxon>
        <taxon>Cellulomonadaceae</taxon>
        <taxon>Cellulomonas</taxon>
    </lineage>
</organism>
<accession>A0A3M2IYH1</accession>
<protein>
    <submittedName>
        <fullName evidence="2">Amidohydrolase family protein</fullName>
    </submittedName>
</protein>
<name>A0A3M2IYH1_9CELL</name>
<dbReference type="Gene3D" id="2.30.40.10">
    <property type="entry name" value="Urease, subunit C, domain 1"/>
    <property type="match status" value="1"/>
</dbReference>
<evidence type="ECO:0000259" key="1">
    <source>
        <dbReference type="Pfam" id="PF01979"/>
    </source>
</evidence>
<dbReference type="SUPFAM" id="SSF51556">
    <property type="entry name" value="Metallo-dependent hydrolases"/>
    <property type="match status" value="1"/>
</dbReference>
<keyword evidence="3" id="KW-1185">Reference proteome</keyword>